<dbReference type="KEGG" id="hdn:Hden_1212"/>
<dbReference type="EMBL" id="CP002083">
    <property type="protein sequence ID" value="ADJ23024.1"/>
    <property type="molecule type" value="Genomic_DNA"/>
</dbReference>
<dbReference type="InterPro" id="IPR036366">
    <property type="entry name" value="PGBDSf"/>
</dbReference>
<evidence type="ECO:0000313" key="4">
    <source>
        <dbReference type="Proteomes" id="UP000002033"/>
    </source>
</evidence>
<feature type="region of interest" description="Disordered" evidence="1">
    <location>
        <begin position="40"/>
        <end position="95"/>
    </location>
</feature>
<evidence type="ECO:0000256" key="1">
    <source>
        <dbReference type="SAM" id="MobiDB-lite"/>
    </source>
</evidence>
<dbReference type="AlphaFoldDB" id="D8JWB1"/>
<dbReference type="OrthoDB" id="3078754at2"/>
<evidence type="ECO:0000259" key="2">
    <source>
        <dbReference type="Pfam" id="PF01471"/>
    </source>
</evidence>
<evidence type="ECO:0000313" key="3">
    <source>
        <dbReference type="EMBL" id="ADJ23024.1"/>
    </source>
</evidence>
<sequence>MADQKADVRHIQEMLRAAGYDVNVDGNDGPQTQNALRQYKASQNAVDAKKADAAAAEANAKAEEAKANAERTRAETEKTRLDADTKKRADDAAAETSKRIFDTSITATSYAAGVAVGTKTAKTIDAKVAEGLANKNKELKKVAKELTPLIGKVDAAAGAKKSANLVQRTLTKIDALVTTADKIGLTKVARGPAGPVAAVGMLAIGAVSRTAASQTDNETIKTVLNASGTAEMVAGAVVGVKDLANRAAPTKTVDAKALGLVEQGRAMVREAGIAAEVATKAPSLASRVLSVAGKVGGKIALPVAAVVATVESVKGYKEDGIRGAVREGVNALDPSSLVMPEGKGLVERLFDRFAGSAKRDAASVSSDRKAAGRQAAAREHTLELTPLAQTPPAVTPNKQAPHQAAESVAHINHGWTDAARAASQRVRGVNVTIQGK</sequence>
<organism evidence="3 4">
    <name type="scientific">Hyphomicrobium denitrificans (strain ATCC 51888 / DSM 1869 / NCIMB 11706 / TK 0415)</name>
    <dbReference type="NCBI Taxonomy" id="582899"/>
    <lineage>
        <taxon>Bacteria</taxon>
        <taxon>Pseudomonadati</taxon>
        <taxon>Pseudomonadota</taxon>
        <taxon>Alphaproteobacteria</taxon>
        <taxon>Hyphomicrobiales</taxon>
        <taxon>Hyphomicrobiaceae</taxon>
        <taxon>Hyphomicrobium</taxon>
    </lineage>
</organism>
<dbReference type="STRING" id="582899.Hden_1212"/>
<protein>
    <submittedName>
        <fullName evidence="3">Peptidoglycan-binding domain 1 protein</fullName>
    </submittedName>
</protein>
<dbReference type="HOGENOM" id="CLU_628179_0_0_5"/>
<keyword evidence="4" id="KW-1185">Reference proteome</keyword>
<accession>D8JWB1</accession>
<gene>
    <name evidence="3" type="ordered locus">Hden_1212</name>
</gene>
<feature type="domain" description="Peptidoglycan binding-like" evidence="2">
    <location>
        <begin position="5"/>
        <end position="43"/>
    </location>
</feature>
<dbReference type="Pfam" id="PF01471">
    <property type="entry name" value="PG_binding_1"/>
    <property type="match status" value="1"/>
</dbReference>
<dbReference type="InterPro" id="IPR036365">
    <property type="entry name" value="PGBD-like_sf"/>
</dbReference>
<dbReference type="RefSeq" id="WP_013215239.1">
    <property type="nucleotide sequence ID" value="NC_014313.1"/>
</dbReference>
<name>D8JWB1_HYPDA</name>
<dbReference type="InterPro" id="IPR002477">
    <property type="entry name" value="Peptidoglycan-bd-like"/>
</dbReference>
<proteinExistence type="predicted"/>
<reference evidence="4" key="1">
    <citation type="journal article" date="2011" name="J. Bacteriol.">
        <title>Genome sequences of eight morphologically diverse alphaproteobacteria.</title>
        <authorList>
            <consortium name="US DOE Joint Genome Institute"/>
            <person name="Brown P.J."/>
            <person name="Kysela D.T."/>
            <person name="Buechlein A."/>
            <person name="Hemmerich C."/>
            <person name="Brun Y.V."/>
        </authorList>
    </citation>
    <scope>NUCLEOTIDE SEQUENCE [LARGE SCALE GENOMIC DNA]</scope>
    <source>
        <strain evidence="4">ATCC 51888 / DSM 1869 / NCIB 11706 / TK 0415</strain>
    </source>
</reference>
<feature type="compositionally biased region" description="Basic and acidic residues" evidence="1">
    <location>
        <begin position="60"/>
        <end position="95"/>
    </location>
</feature>
<dbReference type="Gene3D" id="1.10.101.10">
    <property type="entry name" value="PGBD-like superfamily/PGBD"/>
    <property type="match status" value="1"/>
</dbReference>
<dbReference type="SUPFAM" id="SSF47090">
    <property type="entry name" value="PGBD-like"/>
    <property type="match status" value="1"/>
</dbReference>
<dbReference type="Proteomes" id="UP000002033">
    <property type="component" value="Chromosome"/>
</dbReference>